<evidence type="ECO:0000313" key="4">
    <source>
        <dbReference type="Proteomes" id="UP001363010"/>
    </source>
</evidence>
<dbReference type="InterPro" id="IPR000674">
    <property type="entry name" value="Ald_Oxase/Xan_DH_a/b"/>
</dbReference>
<evidence type="ECO:0000313" key="3">
    <source>
        <dbReference type="EMBL" id="MEJ8826115.1"/>
    </source>
</evidence>
<sequence>MTSVQIPLSRRAMLRAGGALAVGFATYLPGGAASEPAAVGEGRGRTVSPDAVDGFIVIDAHGRVTLYSGKVELGTGVLTAMTQIAAEELSVPFDRVTTMQGDTLLTPDQHPTYASLSVQEGGMQIRRAAATAREALVDRAAQRLGVAKAALRVQGGMVEPAAGGQGLSYAQLVAGRSLSLKVDPAAPLKNPGDYTIVGKAVPRLDIPAKIYGRFGFVQDVRVPDMLHARMVHPAAAGATLESWDDAPCKSIPGYVRAVRQGDFLAVVATDEWAAVRASTTIAARWSEWAGLPDDTRLVDYQRKAKVDRIQVLQRTGNSSAGTGSPGRQLQATYDFPLNTHGSIGPSCAVADFKDGRLTVWTPSQAAHLLQKQLATMLALAPEQVRCIYVEGAGCYGRNGSDDCTSEAALIAMKIGRPVRLQWMRADEHGWDPKCPPTLLDYRASIDDQGRIAAWEADIYLPERSMKRSGVTLLGAVLAGLPRYGPDSGIYNPGLGIPYALDNSTLTAHWLVDAPLPAAWIRAPGRMQNTFGNESFLDEIAAATSADPFDIRTRHLSDSRGLELMERLRKVANWQPRGTRARDTGDIAHGRGVTYVKYELVRTYVGVVADVEVHRSTGAIKVQRVFVVHDCGQIINPDGLRNQIEGNVVQTVSRTLIEQLTFSRSAVTSLNWGSYPILTFPDVPEVVIDLIDRPGEAPWGAGEPTTSAIPSAIANAVFDATGARLRSIPFRPAVVLAALALAKGK</sequence>
<keyword evidence="1" id="KW-0732">Signal</keyword>
<dbReference type="InterPro" id="IPR006311">
    <property type="entry name" value="TAT_signal"/>
</dbReference>
<feature type="signal peptide" evidence="1">
    <location>
        <begin position="1"/>
        <end position="21"/>
    </location>
</feature>
<name>A0ABU8W7V3_9BURK</name>
<dbReference type="PROSITE" id="PS51318">
    <property type="entry name" value="TAT"/>
    <property type="match status" value="1"/>
</dbReference>
<dbReference type="InterPro" id="IPR046867">
    <property type="entry name" value="AldOxase/xan_DH_MoCoBD2"/>
</dbReference>
<comment type="caution">
    <text evidence="3">The sequence shown here is derived from an EMBL/GenBank/DDBJ whole genome shotgun (WGS) entry which is preliminary data.</text>
</comment>
<dbReference type="InterPro" id="IPR037165">
    <property type="entry name" value="AldOxase/xan_DH_Mopterin-bd_sf"/>
</dbReference>
<dbReference type="RefSeq" id="WP_340367152.1">
    <property type="nucleotide sequence ID" value="NZ_JBBKZV010000029.1"/>
</dbReference>
<dbReference type="Pfam" id="PF02738">
    <property type="entry name" value="MoCoBD_1"/>
    <property type="match status" value="1"/>
</dbReference>
<dbReference type="SUPFAM" id="SSF56003">
    <property type="entry name" value="Molybdenum cofactor-binding domain"/>
    <property type="match status" value="2"/>
</dbReference>
<accession>A0ABU8W7V3</accession>
<organism evidence="3 4">
    <name type="scientific">Variovorax humicola</name>
    <dbReference type="NCBI Taxonomy" id="1769758"/>
    <lineage>
        <taxon>Bacteria</taxon>
        <taxon>Pseudomonadati</taxon>
        <taxon>Pseudomonadota</taxon>
        <taxon>Betaproteobacteria</taxon>
        <taxon>Burkholderiales</taxon>
        <taxon>Comamonadaceae</taxon>
        <taxon>Variovorax</taxon>
    </lineage>
</organism>
<keyword evidence="4" id="KW-1185">Reference proteome</keyword>
<dbReference type="PANTHER" id="PTHR47495:SF1">
    <property type="entry name" value="BLL3820 PROTEIN"/>
    <property type="match status" value="1"/>
</dbReference>
<dbReference type="Pfam" id="PF20256">
    <property type="entry name" value="MoCoBD_2"/>
    <property type="match status" value="2"/>
</dbReference>
<gene>
    <name evidence="3" type="ORF">WKW80_29495</name>
</gene>
<dbReference type="InterPro" id="IPR052516">
    <property type="entry name" value="N-heterocyclic_Hydroxylase"/>
</dbReference>
<dbReference type="EMBL" id="JBBKZV010000029">
    <property type="protein sequence ID" value="MEJ8826115.1"/>
    <property type="molecule type" value="Genomic_DNA"/>
</dbReference>
<dbReference type="PIRSF" id="PIRSF036389">
    <property type="entry name" value="IOR_B"/>
    <property type="match status" value="1"/>
</dbReference>
<dbReference type="Gene3D" id="3.90.1170.50">
    <property type="entry name" value="Aldehyde oxidase/xanthine dehydrogenase, a/b hammerhead"/>
    <property type="match status" value="1"/>
</dbReference>
<dbReference type="Gene3D" id="3.30.365.10">
    <property type="entry name" value="Aldehyde oxidase/xanthine dehydrogenase, molybdopterin binding domain"/>
    <property type="match status" value="4"/>
</dbReference>
<dbReference type="Proteomes" id="UP001363010">
    <property type="component" value="Unassembled WGS sequence"/>
</dbReference>
<dbReference type="InterPro" id="IPR008274">
    <property type="entry name" value="AldOxase/xan_DH_MoCoBD1"/>
</dbReference>
<proteinExistence type="predicted"/>
<dbReference type="PANTHER" id="PTHR47495">
    <property type="entry name" value="ALDEHYDE DEHYDROGENASE"/>
    <property type="match status" value="1"/>
</dbReference>
<evidence type="ECO:0000259" key="2">
    <source>
        <dbReference type="SMART" id="SM01008"/>
    </source>
</evidence>
<evidence type="ECO:0000256" key="1">
    <source>
        <dbReference type="SAM" id="SignalP"/>
    </source>
</evidence>
<feature type="chain" id="PRO_5045963040" evidence="1">
    <location>
        <begin position="22"/>
        <end position="744"/>
    </location>
</feature>
<feature type="domain" description="Aldehyde oxidase/xanthine dehydrogenase a/b hammerhead" evidence="2">
    <location>
        <begin position="211"/>
        <end position="289"/>
    </location>
</feature>
<dbReference type="SMART" id="SM01008">
    <property type="entry name" value="Ald_Xan_dh_C"/>
    <property type="match status" value="1"/>
</dbReference>
<protein>
    <submittedName>
        <fullName evidence="3">Molybdopterin cofactor-binding domain-containing protein</fullName>
    </submittedName>
</protein>
<dbReference type="InterPro" id="IPR012368">
    <property type="entry name" value="OxRdtase_Mopterin-bd_su_IorB"/>
</dbReference>
<reference evidence="3 4" key="1">
    <citation type="submission" date="2024-03" db="EMBL/GenBank/DDBJ databases">
        <title>Novel species of the genus Variovorax.</title>
        <authorList>
            <person name="Liu Q."/>
            <person name="Xin Y.-H."/>
        </authorList>
    </citation>
    <scope>NUCLEOTIDE SEQUENCE [LARGE SCALE GENOMIC DNA]</scope>
    <source>
        <strain evidence="3 4">KACC 18501</strain>
    </source>
</reference>